<dbReference type="Proteomes" id="UP000018855">
    <property type="component" value="Unassembled WGS sequence"/>
</dbReference>
<evidence type="ECO:0000313" key="2">
    <source>
        <dbReference type="Proteomes" id="UP000018855"/>
    </source>
</evidence>
<gene>
    <name evidence="1" type="ORF">Q619_VDC00541G0011</name>
</gene>
<comment type="caution">
    <text evidence="1">The sequence shown here is derived from an EMBL/GenBank/DDBJ whole genome shotgun (WGS) entry which is preliminary data.</text>
</comment>
<sequence length="49" mass="5734">MLATADSFRGLQNYTTLKHTSKIHLFELCFRGLQNYTTLKPQIKFEAQE</sequence>
<name>W1V3T9_9FIRM</name>
<organism evidence="1 2">
    <name type="scientific">Veillonella dispar DORA_11</name>
    <dbReference type="NCBI Taxonomy" id="1403949"/>
    <lineage>
        <taxon>Bacteria</taxon>
        <taxon>Bacillati</taxon>
        <taxon>Bacillota</taxon>
        <taxon>Negativicutes</taxon>
        <taxon>Veillonellales</taxon>
        <taxon>Veillonellaceae</taxon>
        <taxon>Veillonella</taxon>
    </lineage>
</organism>
<reference evidence="1 2" key="1">
    <citation type="submission" date="2013-12" db="EMBL/GenBank/DDBJ databases">
        <title>A Varibaculum cambriense genome reconstructed from a premature infant gut community with otherwise low bacterial novelty that shifts toward anaerobic metabolism during the third week of life.</title>
        <authorList>
            <person name="Brown C.T."/>
            <person name="Sharon I."/>
            <person name="Thomas B.C."/>
            <person name="Castelle C.J."/>
            <person name="Morowitz M.J."/>
            <person name="Banfield J.F."/>
        </authorList>
    </citation>
    <scope>NUCLEOTIDE SEQUENCE [LARGE SCALE GENOMIC DNA]</scope>
    <source>
        <strain evidence="2">DORA_11</strain>
    </source>
</reference>
<accession>W1V3T9</accession>
<proteinExistence type="predicted"/>
<protein>
    <submittedName>
        <fullName evidence="1">Uncharacterized protein</fullName>
    </submittedName>
</protein>
<dbReference type="EMBL" id="AZMJ01000541">
    <property type="protein sequence ID" value="ETI98593.1"/>
    <property type="molecule type" value="Genomic_DNA"/>
</dbReference>
<dbReference type="AlphaFoldDB" id="W1V3T9"/>
<evidence type="ECO:0000313" key="1">
    <source>
        <dbReference type="EMBL" id="ETI98593.1"/>
    </source>
</evidence>